<accession>T1FCF8</accession>
<dbReference type="SUPFAM" id="SSF48350">
    <property type="entry name" value="GTPase activation domain, GAP"/>
    <property type="match status" value="1"/>
</dbReference>
<dbReference type="FunCoup" id="T1FCF8">
    <property type="interactions" value="651"/>
</dbReference>
<protein>
    <recommendedName>
        <fullName evidence="3">Rho-GAP domain-containing protein</fullName>
    </recommendedName>
</protein>
<feature type="region of interest" description="Disordered" evidence="2">
    <location>
        <begin position="140"/>
        <end position="162"/>
    </location>
</feature>
<reference evidence="5" key="3">
    <citation type="submission" date="2015-06" db="UniProtKB">
        <authorList>
            <consortium name="EnsemblMetazoa"/>
        </authorList>
    </citation>
    <scope>IDENTIFICATION</scope>
</reference>
<dbReference type="GO" id="GO:0097149">
    <property type="term" value="C:centralspindlin complex"/>
    <property type="evidence" value="ECO:0000318"/>
    <property type="project" value="GO_Central"/>
</dbReference>
<dbReference type="EMBL" id="KB097336">
    <property type="protein sequence ID" value="ESN97473.1"/>
    <property type="molecule type" value="Genomic_DNA"/>
</dbReference>
<dbReference type="Pfam" id="PF00620">
    <property type="entry name" value="RhoGAP"/>
    <property type="match status" value="1"/>
</dbReference>
<proteinExistence type="predicted"/>
<dbReference type="InParanoid" id="T1FCF8"/>
<dbReference type="GO" id="GO:0032154">
    <property type="term" value="C:cleavage furrow"/>
    <property type="evidence" value="ECO:0000318"/>
    <property type="project" value="GO_Central"/>
</dbReference>
<dbReference type="KEGG" id="hro:HELRODRAFT_177894"/>
<feature type="coiled-coil region" evidence="1">
    <location>
        <begin position="40"/>
        <end position="109"/>
    </location>
</feature>
<evidence type="ECO:0000256" key="1">
    <source>
        <dbReference type="SAM" id="Coils"/>
    </source>
</evidence>
<dbReference type="Proteomes" id="UP000015101">
    <property type="component" value="Unassembled WGS sequence"/>
</dbReference>
<dbReference type="GO" id="GO:0051233">
    <property type="term" value="C:spindle midzone"/>
    <property type="evidence" value="ECO:0000318"/>
    <property type="project" value="GO_Central"/>
</dbReference>
<dbReference type="PROSITE" id="PS50238">
    <property type="entry name" value="RHOGAP"/>
    <property type="match status" value="1"/>
</dbReference>
<dbReference type="GO" id="GO:0005096">
    <property type="term" value="F:GTPase activator activity"/>
    <property type="evidence" value="ECO:0000318"/>
    <property type="project" value="GO_Central"/>
</dbReference>
<dbReference type="EMBL" id="AMQM01006221">
    <property type="status" value="NOT_ANNOTATED_CDS"/>
    <property type="molecule type" value="Genomic_DNA"/>
</dbReference>
<feature type="domain" description="Rho-GAP" evidence="3">
    <location>
        <begin position="257"/>
        <end position="435"/>
    </location>
</feature>
<keyword evidence="1" id="KW-0175">Coiled coil</keyword>
<sequence length="447" mass="50365">MATTDKYRLSLVAQYDEIVRNRAVLTAGIEAEFIAFVASQEELRKRYVTSENELANLREKVKSLENENMALETKLKHARNQIDVEIGKRKRTEEEREGYEKQILLVQEILRDKNNTTILNDQDREKLAFISMTCKSPMYDHSTRSNSIRVTGGGAKKHRRSKSADLVTMEMMNNNIMTTANNNGMSGVGAGVGALMDGGKTPKTPRDRRNSSPFGILNRCNSQDNCKILCHDACKDLAPLPCMATVNTPKVNKSSPGFLSDYAPSEPPFVPAIVIHCIKEVELRGLKEVGVYRVSGSISDIHVICSCLKDFLRNLKEPLVTYQLWSAFLRAAEKHDRQESITDTYQVMNRLIDIPSDYWFNFLRVQDGDRLSQRLDTLTHTNSTTARDAGNHNDEQLLQKDHELLCPAHSQVGQPLRKWPSIIMCIFVSQSGNSILNHAYSLTSLSS</sequence>
<dbReference type="eggNOG" id="KOG3564">
    <property type="taxonomic scope" value="Eukaryota"/>
</dbReference>
<dbReference type="InterPro" id="IPR008936">
    <property type="entry name" value="Rho_GTPase_activation_prot"/>
</dbReference>
<dbReference type="HOGENOM" id="CLU_612924_0_0_1"/>
<dbReference type="CTD" id="20206507"/>
<dbReference type="PANTHER" id="PTHR46199">
    <property type="entry name" value="RAC GTPASE-ACTIVATING PROTEIN 1"/>
    <property type="match status" value="1"/>
</dbReference>
<dbReference type="STRING" id="6412.T1FCF8"/>
<keyword evidence="6" id="KW-1185">Reference proteome</keyword>
<gene>
    <name evidence="5" type="primary">20206507</name>
    <name evidence="4" type="ORF">HELRODRAFT_177894</name>
</gene>
<organism evidence="5 6">
    <name type="scientific">Helobdella robusta</name>
    <name type="common">Californian leech</name>
    <dbReference type="NCBI Taxonomy" id="6412"/>
    <lineage>
        <taxon>Eukaryota</taxon>
        <taxon>Metazoa</taxon>
        <taxon>Spiralia</taxon>
        <taxon>Lophotrochozoa</taxon>
        <taxon>Annelida</taxon>
        <taxon>Clitellata</taxon>
        <taxon>Hirudinea</taxon>
        <taxon>Rhynchobdellida</taxon>
        <taxon>Glossiphoniidae</taxon>
        <taxon>Helobdella</taxon>
    </lineage>
</organism>
<evidence type="ECO:0000313" key="4">
    <source>
        <dbReference type="EMBL" id="ESN97473.1"/>
    </source>
</evidence>
<dbReference type="InterPro" id="IPR000198">
    <property type="entry name" value="RhoGAP_dom"/>
</dbReference>
<dbReference type="GO" id="GO:0007266">
    <property type="term" value="P:Rho protein signal transduction"/>
    <property type="evidence" value="ECO:0000318"/>
    <property type="project" value="GO_Central"/>
</dbReference>
<dbReference type="EnsemblMetazoa" id="HelroT177894">
    <property type="protein sequence ID" value="HelroP177894"/>
    <property type="gene ID" value="HelroG177894"/>
</dbReference>
<evidence type="ECO:0000256" key="2">
    <source>
        <dbReference type="SAM" id="MobiDB-lite"/>
    </source>
</evidence>
<dbReference type="GO" id="GO:0030496">
    <property type="term" value="C:midbody"/>
    <property type="evidence" value="ECO:0000318"/>
    <property type="project" value="GO_Central"/>
</dbReference>
<dbReference type="GO" id="GO:0005634">
    <property type="term" value="C:nucleus"/>
    <property type="evidence" value="ECO:0000318"/>
    <property type="project" value="GO_Central"/>
</dbReference>
<reference evidence="6" key="1">
    <citation type="submission" date="2012-12" db="EMBL/GenBank/DDBJ databases">
        <authorList>
            <person name="Hellsten U."/>
            <person name="Grimwood J."/>
            <person name="Chapman J.A."/>
            <person name="Shapiro H."/>
            <person name="Aerts A."/>
            <person name="Otillar R.P."/>
            <person name="Terry A.Y."/>
            <person name="Boore J.L."/>
            <person name="Simakov O."/>
            <person name="Marletaz F."/>
            <person name="Cho S.-J."/>
            <person name="Edsinger-Gonzales E."/>
            <person name="Havlak P."/>
            <person name="Kuo D.-H."/>
            <person name="Larsson T."/>
            <person name="Lv J."/>
            <person name="Arendt D."/>
            <person name="Savage R."/>
            <person name="Osoegawa K."/>
            <person name="de Jong P."/>
            <person name="Lindberg D.R."/>
            <person name="Seaver E.C."/>
            <person name="Weisblat D.A."/>
            <person name="Putnam N.H."/>
            <person name="Grigoriev I.V."/>
            <person name="Rokhsar D.S."/>
        </authorList>
    </citation>
    <scope>NUCLEOTIDE SEQUENCE</scope>
</reference>
<dbReference type="RefSeq" id="XP_009024307.1">
    <property type="nucleotide sequence ID" value="XM_009026059.1"/>
</dbReference>
<dbReference type="Gene3D" id="1.10.555.10">
    <property type="entry name" value="Rho GTPase activation protein"/>
    <property type="match status" value="1"/>
</dbReference>
<name>T1FCF8_HELRO</name>
<dbReference type="GO" id="GO:0000281">
    <property type="term" value="P:mitotic cytokinesis"/>
    <property type="evidence" value="ECO:0000318"/>
    <property type="project" value="GO_Central"/>
</dbReference>
<evidence type="ECO:0000313" key="5">
    <source>
        <dbReference type="EnsemblMetazoa" id="HelroP177894"/>
    </source>
</evidence>
<dbReference type="GO" id="GO:0051256">
    <property type="term" value="P:mitotic spindle midzone assembly"/>
    <property type="evidence" value="ECO:0000318"/>
    <property type="project" value="GO_Central"/>
</dbReference>
<dbReference type="GeneID" id="20206507"/>
<reference evidence="4 6" key="2">
    <citation type="journal article" date="2013" name="Nature">
        <title>Insights into bilaterian evolution from three spiralian genomes.</title>
        <authorList>
            <person name="Simakov O."/>
            <person name="Marletaz F."/>
            <person name="Cho S.J."/>
            <person name="Edsinger-Gonzales E."/>
            <person name="Havlak P."/>
            <person name="Hellsten U."/>
            <person name="Kuo D.H."/>
            <person name="Larsson T."/>
            <person name="Lv J."/>
            <person name="Arendt D."/>
            <person name="Savage R."/>
            <person name="Osoegawa K."/>
            <person name="de Jong P."/>
            <person name="Grimwood J."/>
            <person name="Chapman J.A."/>
            <person name="Shapiro H."/>
            <person name="Aerts A."/>
            <person name="Otillar R.P."/>
            <person name="Terry A.Y."/>
            <person name="Boore J.L."/>
            <person name="Grigoriev I.V."/>
            <person name="Lindberg D.R."/>
            <person name="Seaver E.C."/>
            <person name="Weisblat D.A."/>
            <person name="Putnam N.H."/>
            <person name="Rokhsar D.S."/>
        </authorList>
    </citation>
    <scope>NUCLEOTIDE SEQUENCE</scope>
</reference>
<dbReference type="OrthoDB" id="2218807at2759"/>
<dbReference type="SMART" id="SM00324">
    <property type="entry name" value="RhoGAP"/>
    <property type="match status" value="1"/>
</dbReference>
<dbReference type="PANTHER" id="PTHR46199:SF3">
    <property type="entry name" value="RAC GTPASE-ACTIVATING PROTEIN 1"/>
    <property type="match status" value="1"/>
</dbReference>
<evidence type="ECO:0000313" key="6">
    <source>
        <dbReference type="Proteomes" id="UP000015101"/>
    </source>
</evidence>
<evidence type="ECO:0000259" key="3">
    <source>
        <dbReference type="PROSITE" id="PS50238"/>
    </source>
</evidence>
<dbReference type="AlphaFoldDB" id="T1FCF8"/>